<feature type="compositionally biased region" description="Basic and acidic residues" evidence="1">
    <location>
        <begin position="76"/>
        <end position="95"/>
    </location>
</feature>
<dbReference type="AlphaFoldDB" id="A0ABD2KA46"/>
<gene>
    <name evidence="2" type="ORF">niasHT_022101</name>
</gene>
<organism evidence="2 3">
    <name type="scientific">Heterodera trifolii</name>
    <dbReference type="NCBI Taxonomy" id="157864"/>
    <lineage>
        <taxon>Eukaryota</taxon>
        <taxon>Metazoa</taxon>
        <taxon>Ecdysozoa</taxon>
        <taxon>Nematoda</taxon>
        <taxon>Chromadorea</taxon>
        <taxon>Rhabditida</taxon>
        <taxon>Tylenchina</taxon>
        <taxon>Tylenchomorpha</taxon>
        <taxon>Tylenchoidea</taxon>
        <taxon>Heteroderidae</taxon>
        <taxon>Heteroderinae</taxon>
        <taxon>Heterodera</taxon>
    </lineage>
</organism>
<name>A0ABD2KA46_9BILA</name>
<reference evidence="2 3" key="1">
    <citation type="submission" date="2024-10" db="EMBL/GenBank/DDBJ databases">
        <authorList>
            <person name="Kim D."/>
        </authorList>
    </citation>
    <scope>NUCLEOTIDE SEQUENCE [LARGE SCALE GENOMIC DNA]</scope>
    <source>
        <strain evidence="2">BH-2024</strain>
    </source>
</reference>
<proteinExistence type="predicted"/>
<feature type="region of interest" description="Disordered" evidence="1">
    <location>
        <begin position="25"/>
        <end position="98"/>
    </location>
</feature>
<sequence>MLANDVERLVSAEKSIAEKEKKWDGFPTNVNEFGEAGTSNRWRQHDDGRWRGGRGNRGRWTTNARARGRQWQTNEWDVRGHQQTETEQPRNEAKRGLTPWEFTKMAGYGPGY</sequence>
<dbReference type="Proteomes" id="UP001620626">
    <property type="component" value="Unassembled WGS sequence"/>
</dbReference>
<accession>A0ABD2KA46</accession>
<protein>
    <submittedName>
        <fullName evidence="2">Uncharacterized protein</fullName>
    </submittedName>
</protein>
<keyword evidence="3" id="KW-1185">Reference proteome</keyword>
<evidence type="ECO:0000256" key="1">
    <source>
        <dbReference type="SAM" id="MobiDB-lite"/>
    </source>
</evidence>
<evidence type="ECO:0000313" key="3">
    <source>
        <dbReference type="Proteomes" id="UP001620626"/>
    </source>
</evidence>
<dbReference type="EMBL" id="JBICBT010000804">
    <property type="protein sequence ID" value="KAL3099800.1"/>
    <property type="molecule type" value="Genomic_DNA"/>
</dbReference>
<comment type="caution">
    <text evidence="2">The sequence shown here is derived from an EMBL/GenBank/DDBJ whole genome shotgun (WGS) entry which is preliminary data.</text>
</comment>
<evidence type="ECO:0000313" key="2">
    <source>
        <dbReference type="EMBL" id="KAL3099800.1"/>
    </source>
</evidence>